<dbReference type="SMART" id="SM01253">
    <property type="entry name" value="Kin17_mid"/>
    <property type="match status" value="1"/>
</dbReference>
<evidence type="ECO:0000313" key="9">
    <source>
        <dbReference type="Proteomes" id="UP000053815"/>
    </source>
</evidence>
<keyword evidence="2" id="KW-0479">Metal-binding</keyword>
<proteinExistence type="inferred from homology"/>
<dbReference type="Gene3D" id="1.10.10.2030">
    <property type="entry name" value="DNA/RNA-binding protein Kin17, conserved domain"/>
    <property type="match status" value="1"/>
</dbReference>
<dbReference type="GO" id="GO:0006974">
    <property type="term" value="P:DNA damage response"/>
    <property type="evidence" value="ECO:0007669"/>
    <property type="project" value="TreeGrafter"/>
</dbReference>
<dbReference type="STRING" id="91626.A0A0C9MWI2"/>
<dbReference type="Pfam" id="PF10357">
    <property type="entry name" value="WH_KIN17"/>
    <property type="match status" value="1"/>
</dbReference>
<dbReference type="OrthoDB" id="10266249at2759"/>
<evidence type="ECO:0000256" key="3">
    <source>
        <dbReference type="ARBA" id="ARBA00022771"/>
    </source>
</evidence>
<dbReference type="PANTHER" id="PTHR12805:SF0">
    <property type="entry name" value="DNA_RNA-BINDING PROTEIN KIN17"/>
    <property type="match status" value="1"/>
</dbReference>
<evidence type="ECO:0000256" key="5">
    <source>
        <dbReference type="SAM" id="Coils"/>
    </source>
</evidence>
<dbReference type="GO" id="GO:0003690">
    <property type="term" value="F:double-stranded DNA binding"/>
    <property type="evidence" value="ECO:0007669"/>
    <property type="project" value="TreeGrafter"/>
</dbReference>
<dbReference type="GO" id="GO:0008270">
    <property type="term" value="F:zinc ion binding"/>
    <property type="evidence" value="ECO:0007669"/>
    <property type="project" value="UniProtKB-KW"/>
</dbReference>
<dbReference type="PROSITE" id="PS00028">
    <property type="entry name" value="ZINC_FINGER_C2H2_1"/>
    <property type="match status" value="1"/>
</dbReference>
<keyword evidence="3" id="KW-0863">Zinc-finger</keyword>
<dbReference type="InterPro" id="IPR036236">
    <property type="entry name" value="Znf_C2H2_sf"/>
</dbReference>
<feature type="region of interest" description="Disordered" evidence="6">
    <location>
        <begin position="244"/>
        <end position="292"/>
    </location>
</feature>
<reference evidence="8" key="1">
    <citation type="submission" date="2014-09" db="EMBL/GenBank/DDBJ databases">
        <title>Draft genome sequence of an oleaginous Mucoromycotina fungus Mucor ambiguus NBRC6742.</title>
        <authorList>
            <person name="Takeda I."/>
            <person name="Yamane N."/>
            <person name="Morita T."/>
            <person name="Tamano K."/>
            <person name="Machida M."/>
            <person name="Baker S."/>
            <person name="Koike H."/>
        </authorList>
    </citation>
    <scope>NUCLEOTIDE SEQUENCE</scope>
    <source>
        <strain evidence="8">NBRC 6742</strain>
    </source>
</reference>
<dbReference type="AlphaFoldDB" id="A0A0C9MWI2"/>
<feature type="domain" description="C2H2-type" evidence="7">
    <location>
        <begin position="28"/>
        <end position="50"/>
    </location>
</feature>
<sequence>MAKAEFMSPKDIGNRMKSKGLQKLRFYCQACEKQCRDENGFKCHTMSESHQRQMLLVAANPGRFVHNFSSDFKKEFLGILSRRHGTKRVLANKVYQEYIAFKEHIHMNATKWNSLSEFCKQMGREGILRVDEAERGLYITWVDNSPKALARQAAIQKMDRAKKDDEERELELLKEQIEKASKTAEERGIVEQEATELKRDGEQPIKLSLNMKPATVAAEVPKSSGSKMMMGNMKKRTGLSALAKKSSTLATATTTTTTSSSVSNGMKMGSMMMKRKSNTDQDQKDSNKKIKA</sequence>
<evidence type="ECO:0000259" key="7">
    <source>
        <dbReference type="PROSITE" id="PS00028"/>
    </source>
</evidence>
<evidence type="ECO:0000256" key="1">
    <source>
        <dbReference type="ARBA" id="ARBA00008517"/>
    </source>
</evidence>
<dbReference type="InterPro" id="IPR013087">
    <property type="entry name" value="Znf_C2H2_type"/>
</dbReference>
<name>A0A0C9MWI2_9FUNG</name>
<evidence type="ECO:0000256" key="4">
    <source>
        <dbReference type="ARBA" id="ARBA00022833"/>
    </source>
</evidence>
<feature type="compositionally biased region" description="Basic and acidic residues" evidence="6">
    <location>
        <begin position="277"/>
        <end position="292"/>
    </location>
</feature>
<evidence type="ECO:0000313" key="8">
    <source>
        <dbReference type="EMBL" id="GAN06518.1"/>
    </source>
</evidence>
<dbReference type="Pfam" id="PF25095">
    <property type="entry name" value="C2H2-zf_KIN17"/>
    <property type="match status" value="1"/>
</dbReference>
<feature type="coiled-coil region" evidence="5">
    <location>
        <begin position="156"/>
        <end position="187"/>
    </location>
</feature>
<dbReference type="FunFam" id="1.10.10.2030:FF:000001">
    <property type="entry name" value="DNA/RNA-binding protein KIN17, putative"/>
    <property type="match status" value="1"/>
</dbReference>
<comment type="similarity">
    <text evidence="1">Belongs to the KIN17 family.</text>
</comment>
<dbReference type="InterPro" id="IPR038254">
    <property type="entry name" value="KIN17_WH-like_sf"/>
</dbReference>
<keyword evidence="4" id="KW-0862">Zinc</keyword>
<organism evidence="8">
    <name type="scientific">Mucor ambiguus</name>
    <dbReference type="NCBI Taxonomy" id="91626"/>
    <lineage>
        <taxon>Eukaryota</taxon>
        <taxon>Fungi</taxon>
        <taxon>Fungi incertae sedis</taxon>
        <taxon>Mucoromycota</taxon>
        <taxon>Mucoromycotina</taxon>
        <taxon>Mucoromycetes</taxon>
        <taxon>Mucorales</taxon>
        <taxon>Mucorineae</taxon>
        <taxon>Mucoraceae</taxon>
        <taxon>Mucor</taxon>
    </lineage>
</organism>
<accession>A0A0C9MWI2</accession>
<evidence type="ECO:0000256" key="6">
    <source>
        <dbReference type="SAM" id="MobiDB-lite"/>
    </source>
</evidence>
<dbReference type="Proteomes" id="UP000053815">
    <property type="component" value="Unassembled WGS sequence"/>
</dbReference>
<dbReference type="GO" id="GO:0006260">
    <property type="term" value="P:DNA replication"/>
    <property type="evidence" value="ECO:0007669"/>
    <property type="project" value="TreeGrafter"/>
</dbReference>
<feature type="compositionally biased region" description="Low complexity" evidence="6">
    <location>
        <begin position="244"/>
        <end position="272"/>
    </location>
</feature>
<dbReference type="SUPFAM" id="SSF57667">
    <property type="entry name" value="beta-beta-alpha zinc fingers"/>
    <property type="match status" value="1"/>
</dbReference>
<keyword evidence="9" id="KW-1185">Reference proteome</keyword>
<dbReference type="InterPro" id="IPR019447">
    <property type="entry name" value="DNA/RNA-bd_Kin17_WH-like_dom"/>
</dbReference>
<gene>
    <name evidence="8" type="ORF">MAM1_0126c06002</name>
</gene>
<dbReference type="EMBL" id="DF836415">
    <property type="protein sequence ID" value="GAN06518.1"/>
    <property type="molecule type" value="Genomic_DNA"/>
</dbReference>
<dbReference type="PANTHER" id="PTHR12805">
    <property type="entry name" value="KIN17 KIN, ANTIGENIC DETERMINANT OF RECA PROTEIN HOMOLOG"/>
    <property type="match status" value="1"/>
</dbReference>
<dbReference type="InterPro" id="IPR056767">
    <property type="entry name" value="C2H2-Znf_KIN17"/>
</dbReference>
<protein>
    <submittedName>
        <fullName evidence="8">Zinc finger protein rts2</fullName>
    </submittedName>
</protein>
<keyword evidence="5" id="KW-0175">Coiled coil</keyword>
<dbReference type="InterPro" id="IPR037321">
    <property type="entry name" value="KIN17-like"/>
</dbReference>
<evidence type="ECO:0000256" key="2">
    <source>
        <dbReference type="ARBA" id="ARBA00022723"/>
    </source>
</evidence>
<dbReference type="GO" id="GO:0005634">
    <property type="term" value="C:nucleus"/>
    <property type="evidence" value="ECO:0007669"/>
    <property type="project" value="TreeGrafter"/>
</dbReference>